<evidence type="ECO:0008006" key="3">
    <source>
        <dbReference type="Google" id="ProtNLM"/>
    </source>
</evidence>
<organism evidence="1 2">
    <name type="scientific">Anditalea andensis</name>
    <dbReference type="NCBI Taxonomy" id="1048983"/>
    <lineage>
        <taxon>Bacteria</taxon>
        <taxon>Pseudomonadati</taxon>
        <taxon>Bacteroidota</taxon>
        <taxon>Cytophagia</taxon>
        <taxon>Cytophagales</taxon>
        <taxon>Cytophagaceae</taxon>
        <taxon>Anditalea</taxon>
    </lineage>
</organism>
<accession>A0A074KXR3</accession>
<dbReference type="AlphaFoldDB" id="A0A074KXR3"/>
<dbReference type="PROSITE" id="PS51257">
    <property type="entry name" value="PROKAR_LIPOPROTEIN"/>
    <property type="match status" value="1"/>
</dbReference>
<sequence length="154" mass="17423">MGLNFKIMKKSIGMSKFYLLILLVAGMISCQEKNEVVLFEPSSVSFDPALDNFKGSPGDILNMNVIVEGESSFVNFKKIKLVGGQMEEESFLLETMDEQYPVPYHYEFSYVLKEDEIGKAITFSFRIESEISDPQRGRMTIMGLEDLKIITVAP</sequence>
<keyword evidence="2" id="KW-1185">Reference proteome</keyword>
<dbReference type="EMBL" id="JMIH01000018">
    <property type="protein sequence ID" value="KEO73734.1"/>
    <property type="molecule type" value="Genomic_DNA"/>
</dbReference>
<reference evidence="1 2" key="1">
    <citation type="submission" date="2014-04" db="EMBL/GenBank/DDBJ databases">
        <title>Characterization and application of a salt tolerant electro-active bacterium.</title>
        <authorList>
            <person name="Yang L."/>
            <person name="Wei S."/>
            <person name="Tay Q.X.M."/>
        </authorList>
    </citation>
    <scope>NUCLEOTIDE SEQUENCE [LARGE SCALE GENOMIC DNA]</scope>
    <source>
        <strain evidence="1 2">LY1</strain>
    </source>
</reference>
<evidence type="ECO:0000313" key="1">
    <source>
        <dbReference type="EMBL" id="KEO73734.1"/>
    </source>
</evidence>
<evidence type="ECO:0000313" key="2">
    <source>
        <dbReference type="Proteomes" id="UP000027821"/>
    </source>
</evidence>
<protein>
    <recommendedName>
        <fullName evidence="3">DUF4625 domain-containing protein</fullName>
    </recommendedName>
</protein>
<dbReference type="STRING" id="1048983.EL17_09455"/>
<name>A0A074KXR3_9BACT</name>
<dbReference type="Proteomes" id="UP000027821">
    <property type="component" value="Unassembled WGS sequence"/>
</dbReference>
<comment type="caution">
    <text evidence="1">The sequence shown here is derived from an EMBL/GenBank/DDBJ whole genome shotgun (WGS) entry which is preliminary data.</text>
</comment>
<proteinExistence type="predicted"/>
<gene>
    <name evidence="1" type="ORF">EL17_09455</name>
</gene>